<organism evidence="1 2">
    <name type="scientific">Kribbella turkmenica</name>
    <dbReference type="NCBI Taxonomy" id="2530375"/>
    <lineage>
        <taxon>Bacteria</taxon>
        <taxon>Bacillati</taxon>
        <taxon>Actinomycetota</taxon>
        <taxon>Actinomycetes</taxon>
        <taxon>Propionibacteriales</taxon>
        <taxon>Kribbellaceae</taxon>
        <taxon>Kribbella</taxon>
    </lineage>
</organism>
<sequence>MTAGTLENPVSGGATRHSVLNAGGEFTYIGGVEVYQDPGSGTIVQLLHEERDLSSGSSFWSELHLGIVNEAAGTVTDLGAIIRPQVTYAEADSAGRGHDIGGSLGTIINDGGTDYFYLHYVDLLWVSGQIRRTSLSVARAPVSAVIAAAQKGTVTTWSKYHNGVWVQPGLGGASADIDVGRPTQHPNVVRSDALNTYLMATPHQNAVSSWQEMALSASSDAITWAPRVPLFRDPGRRNMYPTIVGTADTHPDLPLRSFWLYYIQVVDGEGWSTTKLLRRKAVCTSGLAAEGVNLKRYFNGTDHWVSTVSPPSDYSLEGSAWYLLSTVQSGTRALYSCQASWDQFVSTDPSCEGVTNAILNTEGWIHTSPPAEPNVAIYRCLRATGDHFVSQFSDCEGHINEFRLGYALT</sequence>
<accession>A0A4R4WJL2</accession>
<dbReference type="Proteomes" id="UP000295172">
    <property type="component" value="Unassembled WGS sequence"/>
</dbReference>
<gene>
    <name evidence="1" type="ORF">E1218_30895</name>
</gene>
<protein>
    <submittedName>
        <fullName evidence="1">Uncharacterized protein</fullName>
    </submittedName>
</protein>
<dbReference type="EMBL" id="SMKR01000192">
    <property type="protein sequence ID" value="TDD15815.1"/>
    <property type="molecule type" value="Genomic_DNA"/>
</dbReference>
<evidence type="ECO:0000313" key="2">
    <source>
        <dbReference type="Proteomes" id="UP000295172"/>
    </source>
</evidence>
<evidence type="ECO:0000313" key="1">
    <source>
        <dbReference type="EMBL" id="TDD15815.1"/>
    </source>
</evidence>
<keyword evidence="2" id="KW-1185">Reference proteome</keyword>
<name>A0A4R4WJL2_9ACTN</name>
<reference evidence="1 2" key="1">
    <citation type="submission" date="2019-02" db="EMBL/GenBank/DDBJ databases">
        <title>Draft genome sequences of novel Actinobacteria.</title>
        <authorList>
            <person name="Sahin N."/>
            <person name="Ay H."/>
            <person name="Saygin H."/>
        </authorList>
    </citation>
    <scope>NUCLEOTIDE SEQUENCE [LARGE SCALE GENOMIC DNA]</scope>
    <source>
        <strain evidence="1 2">16K104</strain>
    </source>
</reference>
<dbReference type="OrthoDB" id="175224at2"/>
<dbReference type="AlphaFoldDB" id="A0A4R4WJL2"/>
<proteinExistence type="predicted"/>
<comment type="caution">
    <text evidence="1">The sequence shown here is derived from an EMBL/GenBank/DDBJ whole genome shotgun (WGS) entry which is preliminary data.</text>
</comment>